<gene>
    <name evidence="2" type="ORF">FY528_14455</name>
</gene>
<reference evidence="2 3" key="1">
    <citation type="submission" date="2019-08" db="EMBL/GenBank/DDBJ databases">
        <authorList>
            <person name="Seo M.-J."/>
        </authorList>
    </citation>
    <scope>NUCLEOTIDE SEQUENCE [LARGE SCALE GENOMIC DNA]</scope>
    <source>
        <strain evidence="2 3">KIGAM108</strain>
    </source>
</reference>
<evidence type="ECO:0000313" key="3">
    <source>
        <dbReference type="Proteomes" id="UP000322791"/>
    </source>
</evidence>
<protein>
    <submittedName>
        <fullName evidence="2">Uncharacterized protein</fullName>
    </submittedName>
</protein>
<dbReference type="AlphaFoldDB" id="A0A5D6UVV6"/>
<keyword evidence="1" id="KW-1133">Transmembrane helix</keyword>
<dbReference type="Proteomes" id="UP000322791">
    <property type="component" value="Unassembled WGS sequence"/>
</dbReference>
<dbReference type="EMBL" id="VTHL01000015">
    <property type="protein sequence ID" value="TYZ07891.1"/>
    <property type="molecule type" value="Genomic_DNA"/>
</dbReference>
<keyword evidence="1" id="KW-0472">Membrane</keyword>
<accession>A0A5D6UVV6</accession>
<proteinExistence type="predicted"/>
<keyword evidence="3" id="KW-1185">Reference proteome</keyword>
<evidence type="ECO:0000313" key="2">
    <source>
        <dbReference type="EMBL" id="TYZ07891.1"/>
    </source>
</evidence>
<sequence length="69" mass="7658">MPFLRRFRLPSLVVPPSLAPREIQLARGHLSPRATELLLWERRVSRLFWMVTGALGMALAVHGVAAGAL</sequence>
<organism evidence="2 3">
    <name type="scientific">Hymenobacter lutimineralis</name>
    <dbReference type="NCBI Taxonomy" id="2606448"/>
    <lineage>
        <taxon>Bacteria</taxon>
        <taxon>Pseudomonadati</taxon>
        <taxon>Bacteroidota</taxon>
        <taxon>Cytophagia</taxon>
        <taxon>Cytophagales</taxon>
        <taxon>Hymenobacteraceae</taxon>
        <taxon>Hymenobacter</taxon>
    </lineage>
</organism>
<feature type="transmembrane region" description="Helical" evidence="1">
    <location>
        <begin position="47"/>
        <end position="68"/>
    </location>
</feature>
<comment type="caution">
    <text evidence="2">The sequence shown here is derived from an EMBL/GenBank/DDBJ whole genome shotgun (WGS) entry which is preliminary data.</text>
</comment>
<evidence type="ECO:0000256" key="1">
    <source>
        <dbReference type="SAM" id="Phobius"/>
    </source>
</evidence>
<name>A0A5D6UVV6_9BACT</name>
<keyword evidence="1" id="KW-0812">Transmembrane</keyword>